<evidence type="ECO:0000259" key="4">
    <source>
        <dbReference type="Pfam" id="PF07992"/>
    </source>
</evidence>
<evidence type="ECO:0000256" key="2">
    <source>
        <dbReference type="ARBA" id="ARBA00022630"/>
    </source>
</evidence>
<dbReference type="Pfam" id="PF07992">
    <property type="entry name" value="Pyr_redox_2"/>
    <property type="match status" value="1"/>
</dbReference>
<sequence length="311" mass="32859">MPTFENPMPHDAVIIGGSYAGLSAAMQLVRARRRVLLIDDGRPRNRFAARAHGVLANDGRPGAEIAAAARAQVAAYPTAAFRMAEAVAVDRIEGGFSVAFADGTRTQGRRLLLSHGVEDVLADIPGVRERWGRTALHCPWCHGYEIGGGPIGVLGRGEHAVQYAATVAEWGDVTLFMGLDQGLSPEDAHLLYRRGVTIEPTPIERLEGEAPTLTGARLADGRFIPLKAIFVGASVRVASPFADSLGCEMVDTPMGRVVKVDAMQQTTQPGVFAAGDLARAASNITLATSDGMTAAHALFRSLVEEETAPAA</sequence>
<keyword evidence="3" id="KW-0560">Oxidoreductase</keyword>
<dbReference type="InterPro" id="IPR023753">
    <property type="entry name" value="FAD/NAD-binding_dom"/>
</dbReference>
<dbReference type="InterPro" id="IPR050097">
    <property type="entry name" value="Ferredoxin-NADP_redctase_2"/>
</dbReference>
<protein>
    <recommendedName>
        <fullName evidence="1">Thioredoxin reductase</fullName>
    </recommendedName>
</protein>
<evidence type="ECO:0000256" key="1">
    <source>
        <dbReference type="ARBA" id="ARBA00018719"/>
    </source>
</evidence>
<evidence type="ECO:0000313" key="6">
    <source>
        <dbReference type="Proteomes" id="UP001055429"/>
    </source>
</evidence>
<organism evidence="5 6">
    <name type="scientific">Brevundimonas albigilva</name>
    <dbReference type="NCBI Taxonomy" id="1312364"/>
    <lineage>
        <taxon>Bacteria</taxon>
        <taxon>Pseudomonadati</taxon>
        <taxon>Pseudomonadota</taxon>
        <taxon>Alphaproteobacteria</taxon>
        <taxon>Caulobacterales</taxon>
        <taxon>Caulobacteraceae</taxon>
        <taxon>Brevundimonas</taxon>
    </lineage>
</organism>
<reference evidence="5" key="1">
    <citation type="submission" date="2022-05" db="EMBL/GenBank/DDBJ databases">
        <title>Brevundimonas albigilva TT17 genome sequence.</title>
        <authorList>
            <person name="Lee K."/>
            <person name="Son H."/>
        </authorList>
    </citation>
    <scope>NUCLEOTIDE SEQUENCE</scope>
    <source>
        <strain evidence="5">TT17</strain>
    </source>
</reference>
<dbReference type="Proteomes" id="UP001055429">
    <property type="component" value="Chromosome"/>
</dbReference>
<proteinExistence type="predicted"/>
<dbReference type="PRINTS" id="PR00469">
    <property type="entry name" value="PNDRDTASEII"/>
</dbReference>
<dbReference type="EMBL" id="CP097649">
    <property type="protein sequence ID" value="URI14788.1"/>
    <property type="molecule type" value="Genomic_DNA"/>
</dbReference>
<evidence type="ECO:0000256" key="3">
    <source>
        <dbReference type="ARBA" id="ARBA00023002"/>
    </source>
</evidence>
<dbReference type="RefSeq" id="WP_250201693.1">
    <property type="nucleotide sequence ID" value="NZ_CP097649.1"/>
</dbReference>
<dbReference type="SUPFAM" id="SSF51905">
    <property type="entry name" value="FAD/NAD(P)-binding domain"/>
    <property type="match status" value="1"/>
</dbReference>
<gene>
    <name evidence="5" type="ORF">M8231_13365</name>
</gene>
<dbReference type="PRINTS" id="PR00368">
    <property type="entry name" value="FADPNR"/>
</dbReference>
<feature type="domain" description="FAD/NAD(P)-binding" evidence="4">
    <location>
        <begin position="11"/>
        <end position="290"/>
    </location>
</feature>
<accession>A0ABY4SKL8</accession>
<dbReference type="Gene3D" id="3.50.50.60">
    <property type="entry name" value="FAD/NAD(P)-binding domain"/>
    <property type="match status" value="2"/>
</dbReference>
<dbReference type="PANTHER" id="PTHR48105">
    <property type="entry name" value="THIOREDOXIN REDUCTASE 1-RELATED-RELATED"/>
    <property type="match status" value="1"/>
</dbReference>
<dbReference type="InterPro" id="IPR036188">
    <property type="entry name" value="FAD/NAD-bd_sf"/>
</dbReference>
<keyword evidence="2" id="KW-0285">Flavoprotein</keyword>
<name>A0ABY4SKL8_9CAUL</name>
<keyword evidence="6" id="KW-1185">Reference proteome</keyword>
<evidence type="ECO:0000313" key="5">
    <source>
        <dbReference type="EMBL" id="URI14788.1"/>
    </source>
</evidence>